<name>A0A9X3E1T2_9HYPH</name>
<dbReference type="EMBL" id="JAPKNK010000003">
    <property type="protein sequence ID" value="MCX5569581.1"/>
    <property type="molecule type" value="Genomic_DNA"/>
</dbReference>
<proteinExistence type="predicted"/>
<evidence type="ECO:0000313" key="2">
    <source>
        <dbReference type="EMBL" id="MCX5569581.1"/>
    </source>
</evidence>
<keyword evidence="3" id="KW-1185">Reference proteome</keyword>
<feature type="region of interest" description="Disordered" evidence="1">
    <location>
        <begin position="36"/>
        <end position="61"/>
    </location>
</feature>
<feature type="compositionally biased region" description="Basic and acidic residues" evidence="1">
    <location>
        <begin position="36"/>
        <end position="51"/>
    </location>
</feature>
<evidence type="ECO:0000313" key="3">
    <source>
        <dbReference type="Proteomes" id="UP001144805"/>
    </source>
</evidence>
<comment type="caution">
    <text evidence="2">The sequence shown here is derived from an EMBL/GenBank/DDBJ whole genome shotgun (WGS) entry which is preliminary data.</text>
</comment>
<dbReference type="Proteomes" id="UP001144805">
    <property type="component" value="Unassembled WGS sequence"/>
</dbReference>
<organism evidence="2 3">
    <name type="scientific">Kaistia nematophila</name>
    <dbReference type="NCBI Taxonomy" id="2994654"/>
    <lineage>
        <taxon>Bacteria</taxon>
        <taxon>Pseudomonadati</taxon>
        <taxon>Pseudomonadota</taxon>
        <taxon>Alphaproteobacteria</taxon>
        <taxon>Hyphomicrobiales</taxon>
        <taxon>Kaistiaceae</taxon>
        <taxon>Kaistia</taxon>
    </lineage>
</organism>
<dbReference type="AlphaFoldDB" id="A0A9X3E1T2"/>
<evidence type="ECO:0000256" key="1">
    <source>
        <dbReference type="SAM" id="MobiDB-lite"/>
    </source>
</evidence>
<dbReference type="RefSeq" id="WP_266338542.1">
    <property type="nucleotide sequence ID" value="NZ_JAPKNK010000003.1"/>
</dbReference>
<reference evidence="2" key="1">
    <citation type="submission" date="2022-11" db="EMBL/GenBank/DDBJ databases">
        <title>Biodiversity and phylogenetic relationships of bacteria.</title>
        <authorList>
            <person name="Machado R.A.R."/>
            <person name="Bhat A."/>
            <person name="Loulou A."/>
            <person name="Kallel S."/>
        </authorList>
    </citation>
    <scope>NUCLEOTIDE SEQUENCE</scope>
    <source>
        <strain evidence="2">K-TC2</strain>
    </source>
</reference>
<gene>
    <name evidence="2" type="ORF">OSH07_10295</name>
</gene>
<sequence>MEDCSPTLREALEALAEQSLSEEAREALQKAARVVKQVDESRGKALDEDRLNGGLIDPPKE</sequence>
<accession>A0A9X3E1T2</accession>
<protein>
    <submittedName>
        <fullName evidence="2">Uncharacterized protein</fullName>
    </submittedName>
</protein>